<keyword evidence="4" id="KW-0238">DNA-binding</keyword>
<dbReference type="PANTHER" id="PTHR31944">
    <property type="entry name" value="HEME-RESPONSIVE ZINC FINGER TRANSCRIPTION FACTOR HAP1"/>
    <property type="match status" value="1"/>
</dbReference>
<proteinExistence type="predicted"/>
<evidence type="ECO:0000256" key="5">
    <source>
        <dbReference type="ARBA" id="ARBA00023163"/>
    </source>
</evidence>
<dbReference type="InterPro" id="IPR007219">
    <property type="entry name" value="XnlR_reg_dom"/>
</dbReference>
<gene>
    <name evidence="10" type="ORF">PG986_005170</name>
</gene>
<keyword evidence="3" id="KW-0805">Transcription regulation</keyword>
<evidence type="ECO:0000256" key="6">
    <source>
        <dbReference type="ARBA" id="ARBA00023242"/>
    </source>
</evidence>
<dbReference type="CDD" id="cd12148">
    <property type="entry name" value="fungal_TF_MHR"/>
    <property type="match status" value="1"/>
</dbReference>
<evidence type="ECO:0000313" key="10">
    <source>
        <dbReference type="EMBL" id="KAK7955948.1"/>
    </source>
</evidence>
<evidence type="ECO:0000256" key="4">
    <source>
        <dbReference type="ARBA" id="ARBA00023125"/>
    </source>
</evidence>
<keyword evidence="5" id="KW-0804">Transcription</keyword>
<dbReference type="RefSeq" id="XP_066701254.1">
    <property type="nucleotide sequence ID" value="XM_066841392.1"/>
</dbReference>
<reference evidence="10 11" key="1">
    <citation type="submission" date="2023-01" db="EMBL/GenBank/DDBJ databases">
        <title>Analysis of 21 Apiospora genomes using comparative genomics revels a genus with tremendous synthesis potential of carbohydrate active enzymes and secondary metabolites.</title>
        <authorList>
            <person name="Sorensen T."/>
        </authorList>
    </citation>
    <scope>NUCLEOTIDE SEQUENCE [LARGE SCALE GENOMIC DNA]</scope>
    <source>
        <strain evidence="10 11">CBS 24483</strain>
    </source>
</reference>
<protein>
    <submittedName>
        <fullName evidence="10">C6 transcription factor</fullName>
    </submittedName>
</protein>
<evidence type="ECO:0000256" key="3">
    <source>
        <dbReference type="ARBA" id="ARBA00023015"/>
    </source>
</evidence>
<dbReference type="Gene3D" id="4.10.240.10">
    <property type="entry name" value="Zn(2)-C6 fungal-type DNA-binding domain"/>
    <property type="match status" value="1"/>
</dbReference>
<evidence type="ECO:0000256" key="7">
    <source>
        <dbReference type="SAM" id="Coils"/>
    </source>
</evidence>
<feature type="region of interest" description="Disordered" evidence="8">
    <location>
        <begin position="456"/>
        <end position="496"/>
    </location>
</feature>
<dbReference type="SUPFAM" id="SSF57701">
    <property type="entry name" value="Zn2/Cys6 DNA-binding domain"/>
    <property type="match status" value="1"/>
</dbReference>
<dbReference type="SMART" id="SM00066">
    <property type="entry name" value="GAL4"/>
    <property type="match status" value="1"/>
</dbReference>
<evidence type="ECO:0000259" key="9">
    <source>
        <dbReference type="PROSITE" id="PS50048"/>
    </source>
</evidence>
<accession>A0ABR1QH38</accession>
<dbReference type="Pfam" id="PF00172">
    <property type="entry name" value="Zn_clus"/>
    <property type="match status" value="1"/>
</dbReference>
<dbReference type="InterPro" id="IPR001138">
    <property type="entry name" value="Zn2Cys6_DnaBD"/>
</dbReference>
<keyword evidence="7" id="KW-0175">Coiled coil</keyword>
<keyword evidence="2" id="KW-0862">Zinc</keyword>
<dbReference type="EMBL" id="JAQQWE010000004">
    <property type="protein sequence ID" value="KAK7955948.1"/>
    <property type="molecule type" value="Genomic_DNA"/>
</dbReference>
<feature type="domain" description="Zn(2)-C6 fungal-type" evidence="9">
    <location>
        <begin position="20"/>
        <end position="50"/>
    </location>
</feature>
<keyword evidence="1" id="KW-0479">Metal-binding</keyword>
<dbReference type="InterPro" id="IPR051430">
    <property type="entry name" value="Fungal_TF_Env_Response"/>
</dbReference>
<feature type="compositionally biased region" description="Low complexity" evidence="8">
    <location>
        <begin position="640"/>
        <end position="651"/>
    </location>
</feature>
<dbReference type="InterPro" id="IPR036864">
    <property type="entry name" value="Zn2-C6_fun-type_DNA-bd_sf"/>
</dbReference>
<dbReference type="PANTHER" id="PTHR31944:SF131">
    <property type="entry name" value="HEME-RESPONSIVE ZINC FINGER TRANSCRIPTION FACTOR HAP1"/>
    <property type="match status" value="1"/>
</dbReference>
<comment type="caution">
    <text evidence="10">The sequence shown here is derived from an EMBL/GenBank/DDBJ whole genome shotgun (WGS) entry which is preliminary data.</text>
</comment>
<dbReference type="GeneID" id="92074454"/>
<sequence>MMDGSEFTKPDKRRRRPALACVACRRSKVRCDRNMPCGACVRSKHKTCVYEPAPTKASSRNSAVAAAAAAAAVASGPTGPGPGPGPGLCPLLGPEVDVESRFPISPAASSQAPSTVDTSTASFDEHVASSHSIEAAATGEEVSTSNRVVSQAAAAHDVDSLLQRVKELERQLEAARISPQANAHFNAPKIPNAADASVTTYPTYLTDDIHTMNKSVMSKTRYFGQSHWMNIVTFLKPVMDIFDNQAMEVKSEIVMLLHQNKLLARTIKAQRMPELTFKFGLKIPPREIADQLVNGYLRTFETVYRVLHVPSFKAEYEKYWASPESVSQAFVIQMQLVMAAGAGVYDDVHSMRKAAIAWVYEAQCWLMTPPLKSKLTITGLQNMLLLHLAREVAGVSGDLTWISISSVIRSAIAMGLHRDPKRLPNMSRADAEIRRRLWNTTLELALQSSMNAGGPPMISLDEFDTGPPSDCDDAELDTSGVDRNHQPPSAPANTNRFTDTTVTLALRKSFPLRLAIVRHLNDINSMGKYDDTLKLNAQLQTAYKAASLSLRRFDGGGGRQPSTFQKQIVNFIFHHYFQSHHLPYLRRAFREPAYAFSRKMVVEMSLNLFSAVSESSSYGYSVGNNSSVSHRPSPHGTVIPGTATGTPSSTTAHHHHHHHDDLNRLATNSSGFFRNATTKASMLIPVELQYQALENDGGLGLLTPRPDLLAAVRDTAAWAMRRIRAGETNTKGYIMCRAMVTYVEGLAAGAEVRDLYGPCIEAAAAAAGREVGGVLRGLAGFGAEEGGQGAVVRWISKGEASLIWRGWRLIGIWICRGMGIDLTSASSAERAV</sequence>
<keyword evidence="11" id="KW-1185">Reference proteome</keyword>
<dbReference type="PROSITE" id="PS00463">
    <property type="entry name" value="ZN2_CY6_FUNGAL_1"/>
    <property type="match status" value="1"/>
</dbReference>
<name>A0ABR1QH38_9PEZI</name>
<dbReference type="Proteomes" id="UP001391051">
    <property type="component" value="Unassembled WGS sequence"/>
</dbReference>
<dbReference type="PROSITE" id="PS50048">
    <property type="entry name" value="ZN2_CY6_FUNGAL_2"/>
    <property type="match status" value="1"/>
</dbReference>
<organism evidence="10 11">
    <name type="scientific">Apiospora aurea</name>
    <dbReference type="NCBI Taxonomy" id="335848"/>
    <lineage>
        <taxon>Eukaryota</taxon>
        <taxon>Fungi</taxon>
        <taxon>Dikarya</taxon>
        <taxon>Ascomycota</taxon>
        <taxon>Pezizomycotina</taxon>
        <taxon>Sordariomycetes</taxon>
        <taxon>Xylariomycetidae</taxon>
        <taxon>Amphisphaeriales</taxon>
        <taxon>Apiosporaceae</taxon>
        <taxon>Apiospora</taxon>
    </lineage>
</organism>
<dbReference type="SMART" id="SM00906">
    <property type="entry name" value="Fungal_trans"/>
    <property type="match status" value="1"/>
</dbReference>
<evidence type="ECO:0000256" key="1">
    <source>
        <dbReference type="ARBA" id="ARBA00022723"/>
    </source>
</evidence>
<dbReference type="CDD" id="cd00067">
    <property type="entry name" value="GAL4"/>
    <property type="match status" value="1"/>
</dbReference>
<evidence type="ECO:0000256" key="8">
    <source>
        <dbReference type="SAM" id="MobiDB-lite"/>
    </source>
</evidence>
<feature type="region of interest" description="Disordered" evidence="8">
    <location>
        <begin position="626"/>
        <end position="661"/>
    </location>
</feature>
<evidence type="ECO:0000313" key="11">
    <source>
        <dbReference type="Proteomes" id="UP001391051"/>
    </source>
</evidence>
<keyword evidence="6" id="KW-0539">Nucleus</keyword>
<evidence type="ECO:0000256" key="2">
    <source>
        <dbReference type="ARBA" id="ARBA00022833"/>
    </source>
</evidence>
<feature type="coiled-coil region" evidence="7">
    <location>
        <begin position="151"/>
        <end position="178"/>
    </location>
</feature>
<dbReference type="Pfam" id="PF04082">
    <property type="entry name" value="Fungal_trans"/>
    <property type="match status" value="1"/>
</dbReference>